<dbReference type="EMBL" id="BPLQ01004973">
    <property type="protein sequence ID" value="GIY11895.1"/>
    <property type="molecule type" value="Genomic_DNA"/>
</dbReference>
<feature type="region of interest" description="Disordered" evidence="1">
    <location>
        <begin position="84"/>
        <end position="116"/>
    </location>
</feature>
<comment type="caution">
    <text evidence="2">The sequence shown here is derived from an EMBL/GenBank/DDBJ whole genome shotgun (WGS) entry which is preliminary data.</text>
</comment>
<name>A0AAV4QR01_9ARAC</name>
<protein>
    <submittedName>
        <fullName evidence="2">Uncharacterized protein</fullName>
    </submittedName>
</protein>
<evidence type="ECO:0000313" key="2">
    <source>
        <dbReference type="EMBL" id="GIY11895.1"/>
    </source>
</evidence>
<feature type="compositionally biased region" description="Basic and acidic residues" evidence="1">
    <location>
        <begin position="93"/>
        <end position="116"/>
    </location>
</feature>
<evidence type="ECO:0000256" key="1">
    <source>
        <dbReference type="SAM" id="MobiDB-lite"/>
    </source>
</evidence>
<proteinExistence type="predicted"/>
<gene>
    <name evidence="2" type="ORF">CDAR_517991</name>
</gene>
<reference evidence="2 3" key="1">
    <citation type="submission" date="2021-06" db="EMBL/GenBank/DDBJ databases">
        <title>Caerostris darwini draft genome.</title>
        <authorList>
            <person name="Kono N."/>
            <person name="Arakawa K."/>
        </authorList>
    </citation>
    <scope>NUCLEOTIDE SEQUENCE [LARGE SCALE GENOMIC DNA]</scope>
</reference>
<evidence type="ECO:0000313" key="3">
    <source>
        <dbReference type="Proteomes" id="UP001054837"/>
    </source>
</evidence>
<dbReference type="AlphaFoldDB" id="A0AAV4QR01"/>
<dbReference type="Proteomes" id="UP001054837">
    <property type="component" value="Unassembled WGS sequence"/>
</dbReference>
<accession>A0AAV4QR01</accession>
<keyword evidence="3" id="KW-1185">Reference proteome</keyword>
<sequence>MFILITTPSPSHWNRGCLPSIRHQRTQVCRITTAIRTCRIEWPIRGGHAQLASSATTRTSLMGSEHAAHIISFRASVTNVSVHESVMNPPKPDSADIRIRSVSDPERESHLRSEIR</sequence>
<organism evidence="2 3">
    <name type="scientific">Caerostris darwini</name>
    <dbReference type="NCBI Taxonomy" id="1538125"/>
    <lineage>
        <taxon>Eukaryota</taxon>
        <taxon>Metazoa</taxon>
        <taxon>Ecdysozoa</taxon>
        <taxon>Arthropoda</taxon>
        <taxon>Chelicerata</taxon>
        <taxon>Arachnida</taxon>
        <taxon>Araneae</taxon>
        <taxon>Araneomorphae</taxon>
        <taxon>Entelegynae</taxon>
        <taxon>Araneoidea</taxon>
        <taxon>Araneidae</taxon>
        <taxon>Caerostris</taxon>
    </lineage>
</organism>